<evidence type="ECO:0000313" key="3">
    <source>
        <dbReference type="Proteomes" id="UP000241421"/>
    </source>
</evidence>
<name>A0A2U2HEJ0_9BURK</name>
<accession>A0A2U2HEJ0</accession>
<evidence type="ECO:0000256" key="1">
    <source>
        <dbReference type="SAM" id="Phobius"/>
    </source>
</evidence>
<gene>
    <name evidence="2" type="ORF">C7C56_023610</name>
</gene>
<organism evidence="2 3">
    <name type="scientific">Massilia glaciei</name>
    <dbReference type="NCBI Taxonomy" id="1524097"/>
    <lineage>
        <taxon>Bacteria</taxon>
        <taxon>Pseudomonadati</taxon>
        <taxon>Pseudomonadota</taxon>
        <taxon>Betaproteobacteria</taxon>
        <taxon>Burkholderiales</taxon>
        <taxon>Oxalobacteraceae</taxon>
        <taxon>Telluria group</taxon>
        <taxon>Massilia</taxon>
    </lineage>
</organism>
<keyword evidence="3" id="KW-1185">Reference proteome</keyword>
<reference evidence="2 3" key="1">
    <citation type="submission" date="2018-04" db="EMBL/GenBank/DDBJ databases">
        <title>Massilia violaceinigra sp. nov., a novel purple-pigmented bacterium isolated from Tianshan glacier, Xinjiang, China.</title>
        <authorList>
            <person name="Wang H."/>
        </authorList>
    </citation>
    <scope>NUCLEOTIDE SEQUENCE [LARGE SCALE GENOMIC DNA]</scope>
    <source>
        <strain evidence="2 3">B448-2</strain>
    </source>
</reference>
<evidence type="ECO:0000313" key="2">
    <source>
        <dbReference type="EMBL" id="PWF41902.1"/>
    </source>
</evidence>
<keyword evidence="1" id="KW-1133">Transmembrane helix</keyword>
<proteinExistence type="predicted"/>
<sequence length="89" mass="9305">MNSQAWIGIIIWGLFVTGFGLSTAAGATATSQLQAQDVVFLIAGGMVSILIGSVGLIGFMGWIPGLRDTKNKSEQCTSAYRTSGSNEAY</sequence>
<dbReference type="RefSeq" id="WP_106759807.1">
    <property type="nucleotide sequence ID" value="NZ_PXWF02000305.1"/>
</dbReference>
<feature type="transmembrane region" description="Helical" evidence="1">
    <location>
        <begin position="6"/>
        <end position="26"/>
    </location>
</feature>
<feature type="transmembrane region" description="Helical" evidence="1">
    <location>
        <begin position="38"/>
        <end position="63"/>
    </location>
</feature>
<protein>
    <submittedName>
        <fullName evidence="2">Uncharacterized protein</fullName>
    </submittedName>
</protein>
<keyword evidence="1" id="KW-0472">Membrane</keyword>
<dbReference type="EMBL" id="PXWF02000305">
    <property type="protein sequence ID" value="PWF41902.1"/>
    <property type="molecule type" value="Genomic_DNA"/>
</dbReference>
<keyword evidence="1" id="KW-0812">Transmembrane</keyword>
<dbReference type="AlphaFoldDB" id="A0A2U2HEJ0"/>
<dbReference type="OrthoDB" id="8759208at2"/>
<comment type="caution">
    <text evidence="2">The sequence shown here is derived from an EMBL/GenBank/DDBJ whole genome shotgun (WGS) entry which is preliminary data.</text>
</comment>
<dbReference type="Proteomes" id="UP000241421">
    <property type="component" value="Unassembled WGS sequence"/>
</dbReference>